<protein>
    <submittedName>
        <fullName evidence="4">Recombinase family protein</fullName>
    </submittedName>
</protein>
<dbReference type="InterPro" id="IPR036162">
    <property type="entry name" value="Resolvase-like_N_sf"/>
</dbReference>
<keyword evidence="1" id="KW-0238">DNA-binding</keyword>
<dbReference type="PROSITE" id="PS51736">
    <property type="entry name" value="RECOMBINASES_3"/>
    <property type="match status" value="1"/>
</dbReference>
<reference evidence="4" key="1">
    <citation type="submission" date="2021-02" db="EMBL/GenBank/DDBJ databases">
        <title>Infant gut strain persistence is associated with maternal origin, phylogeny, and functional potential including surface adhesion and iron acquisition.</title>
        <authorList>
            <person name="Lou Y.C."/>
        </authorList>
    </citation>
    <scope>NUCLEOTIDE SEQUENCE</scope>
    <source>
        <strain evidence="4">L3_101_367G1_dasL3_101_367G1_metabat.metabat.26</strain>
    </source>
</reference>
<dbReference type="AlphaFoldDB" id="A0A943G1M4"/>
<accession>A0A943G1M4</accession>
<dbReference type="RefSeq" id="WP_270662741.1">
    <property type="nucleotide sequence ID" value="NZ_CP170812.1"/>
</dbReference>
<evidence type="ECO:0000256" key="2">
    <source>
        <dbReference type="ARBA" id="ARBA00023172"/>
    </source>
</evidence>
<feature type="domain" description="Resolvase/invertase-type recombinase catalytic" evidence="3">
    <location>
        <begin position="2"/>
        <end position="143"/>
    </location>
</feature>
<dbReference type="Pfam" id="PF00239">
    <property type="entry name" value="Resolvase"/>
    <property type="match status" value="1"/>
</dbReference>
<sequence>MSIYGYCRISTAKQSIDRQIRNIKAEYPTAHIVQEAYTGTSIFRPEWLKLYRILRAGDVVVFDSVSRMSRNAEEGFALYEDLYHKGIRLVFLKEHHIDTETYKKALSGSIAMTGTNVDFILKGINEYLMALAKEQIKLAFEQSEKEVADLHQRTREGLLTARLNGKQVGRKKGIGFETKKSKAAKEKICAHCKAFGGTLDDMECMKLTGLARNTYYKYKRQIRADLTDEGKLKKEELLCKTKNV</sequence>
<dbReference type="PANTHER" id="PTHR30461">
    <property type="entry name" value="DNA-INVERTASE FROM LAMBDOID PROPHAGE"/>
    <property type="match status" value="1"/>
</dbReference>
<dbReference type="EMBL" id="JAGZAM010000011">
    <property type="protein sequence ID" value="MBS5687626.1"/>
    <property type="molecule type" value="Genomic_DNA"/>
</dbReference>
<proteinExistence type="predicted"/>
<organism evidence="4 5">
    <name type="scientific">Faecalibacterium prausnitzii</name>
    <dbReference type="NCBI Taxonomy" id="853"/>
    <lineage>
        <taxon>Bacteria</taxon>
        <taxon>Bacillati</taxon>
        <taxon>Bacillota</taxon>
        <taxon>Clostridia</taxon>
        <taxon>Eubacteriales</taxon>
        <taxon>Oscillospiraceae</taxon>
        <taxon>Faecalibacterium</taxon>
    </lineage>
</organism>
<dbReference type="Gene3D" id="3.40.50.1390">
    <property type="entry name" value="Resolvase, N-terminal catalytic domain"/>
    <property type="match status" value="1"/>
</dbReference>
<evidence type="ECO:0000313" key="4">
    <source>
        <dbReference type="EMBL" id="MBS5687626.1"/>
    </source>
</evidence>
<dbReference type="SMART" id="SM00857">
    <property type="entry name" value="Resolvase"/>
    <property type="match status" value="1"/>
</dbReference>
<dbReference type="GO" id="GO:0003677">
    <property type="term" value="F:DNA binding"/>
    <property type="evidence" value="ECO:0007669"/>
    <property type="project" value="UniProtKB-KW"/>
</dbReference>
<evidence type="ECO:0000313" key="5">
    <source>
        <dbReference type="Proteomes" id="UP000733372"/>
    </source>
</evidence>
<name>A0A943G1M4_9FIRM</name>
<dbReference type="Proteomes" id="UP000733372">
    <property type="component" value="Unassembled WGS sequence"/>
</dbReference>
<evidence type="ECO:0000256" key="1">
    <source>
        <dbReference type="ARBA" id="ARBA00023125"/>
    </source>
</evidence>
<dbReference type="PANTHER" id="PTHR30461:SF2">
    <property type="entry name" value="SERINE RECOMBINASE PINE-RELATED"/>
    <property type="match status" value="1"/>
</dbReference>
<dbReference type="GO" id="GO:0000150">
    <property type="term" value="F:DNA strand exchange activity"/>
    <property type="evidence" value="ECO:0007669"/>
    <property type="project" value="InterPro"/>
</dbReference>
<dbReference type="InterPro" id="IPR006119">
    <property type="entry name" value="Resolv_N"/>
</dbReference>
<dbReference type="CDD" id="cd03768">
    <property type="entry name" value="SR_ResInv"/>
    <property type="match status" value="1"/>
</dbReference>
<comment type="caution">
    <text evidence="4">The sequence shown here is derived from an EMBL/GenBank/DDBJ whole genome shotgun (WGS) entry which is preliminary data.</text>
</comment>
<gene>
    <name evidence="4" type="ORF">KHW66_06180</name>
</gene>
<evidence type="ECO:0000259" key="3">
    <source>
        <dbReference type="PROSITE" id="PS51736"/>
    </source>
</evidence>
<keyword evidence="2" id="KW-0233">DNA recombination</keyword>
<dbReference type="SUPFAM" id="SSF53041">
    <property type="entry name" value="Resolvase-like"/>
    <property type="match status" value="1"/>
</dbReference>
<dbReference type="InterPro" id="IPR050639">
    <property type="entry name" value="SSR_resolvase"/>
</dbReference>